<sequence>MSNLFSIDCGEIVLREYSMEDVDSIFEITSQPEVYEFLPDFKTTRERRYDWVKNYEIPSNKRFLAALPHIEGQTYLRFGIILKETNEFIGFCMTGIKEELPSPNREIAYGISKHYRNKGYTTMAVKGLMNFLFEKTDVERLNAIALTHNISSIRVIQKSGFKFVDEIEIEGKFYNHYAVKKSEWQYNIPTISE</sequence>
<dbReference type="InterPro" id="IPR016181">
    <property type="entry name" value="Acyl_CoA_acyltransferase"/>
</dbReference>
<protein>
    <submittedName>
        <fullName evidence="2">RimJ/RimL family protein N-acetyltransferase</fullName>
    </submittedName>
</protein>
<name>A0ABT9V120_9BACL</name>
<dbReference type="Proteomes" id="UP001231362">
    <property type="component" value="Unassembled WGS sequence"/>
</dbReference>
<feature type="domain" description="N-acetyltransferase" evidence="1">
    <location>
        <begin position="12"/>
        <end position="189"/>
    </location>
</feature>
<dbReference type="EMBL" id="JAUSTU010000003">
    <property type="protein sequence ID" value="MDQ0154646.1"/>
    <property type="molecule type" value="Genomic_DNA"/>
</dbReference>
<dbReference type="RefSeq" id="WP_307149244.1">
    <property type="nucleotide sequence ID" value="NZ_JAUSTU010000003.1"/>
</dbReference>
<keyword evidence="3" id="KW-1185">Reference proteome</keyword>
<comment type="caution">
    <text evidence="2">The sequence shown here is derived from an EMBL/GenBank/DDBJ whole genome shotgun (WGS) entry which is preliminary data.</text>
</comment>
<dbReference type="PROSITE" id="PS51186">
    <property type="entry name" value="GNAT"/>
    <property type="match status" value="1"/>
</dbReference>
<evidence type="ECO:0000313" key="2">
    <source>
        <dbReference type="EMBL" id="MDQ0154646.1"/>
    </source>
</evidence>
<dbReference type="PANTHER" id="PTHR43792">
    <property type="entry name" value="GNAT FAMILY, PUTATIVE (AFU_ORTHOLOGUE AFUA_3G00765)-RELATED-RELATED"/>
    <property type="match status" value="1"/>
</dbReference>
<reference evidence="2 3" key="1">
    <citation type="submission" date="2023-07" db="EMBL/GenBank/DDBJ databases">
        <title>Genomic Encyclopedia of Type Strains, Phase IV (KMG-IV): sequencing the most valuable type-strain genomes for metagenomic binning, comparative biology and taxonomic classification.</title>
        <authorList>
            <person name="Goeker M."/>
        </authorList>
    </citation>
    <scope>NUCLEOTIDE SEQUENCE [LARGE SCALE GENOMIC DNA]</scope>
    <source>
        <strain evidence="2 3">DSM 23948</strain>
    </source>
</reference>
<dbReference type="SUPFAM" id="SSF55729">
    <property type="entry name" value="Acyl-CoA N-acyltransferases (Nat)"/>
    <property type="match status" value="1"/>
</dbReference>
<gene>
    <name evidence="2" type="ORF">J2S07_000950</name>
</gene>
<proteinExistence type="predicted"/>
<evidence type="ECO:0000259" key="1">
    <source>
        <dbReference type="PROSITE" id="PS51186"/>
    </source>
</evidence>
<dbReference type="Gene3D" id="3.40.630.30">
    <property type="match status" value="1"/>
</dbReference>
<accession>A0ABT9V120</accession>
<dbReference type="PANTHER" id="PTHR43792:SF9">
    <property type="entry name" value="RIBOSOMAL-PROTEIN-ALANINE ACETYLTRANSFERASE"/>
    <property type="match status" value="1"/>
</dbReference>
<organism evidence="2 3">
    <name type="scientific">Anoxybacillus andreesenii</name>
    <dbReference type="NCBI Taxonomy" id="1325932"/>
    <lineage>
        <taxon>Bacteria</taxon>
        <taxon>Bacillati</taxon>
        <taxon>Bacillota</taxon>
        <taxon>Bacilli</taxon>
        <taxon>Bacillales</taxon>
        <taxon>Anoxybacillaceae</taxon>
        <taxon>Anoxybacillus</taxon>
    </lineage>
</organism>
<dbReference type="InterPro" id="IPR051531">
    <property type="entry name" value="N-acetyltransferase"/>
</dbReference>
<dbReference type="Pfam" id="PF13302">
    <property type="entry name" value="Acetyltransf_3"/>
    <property type="match status" value="1"/>
</dbReference>
<dbReference type="InterPro" id="IPR000182">
    <property type="entry name" value="GNAT_dom"/>
</dbReference>
<evidence type="ECO:0000313" key="3">
    <source>
        <dbReference type="Proteomes" id="UP001231362"/>
    </source>
</evidence>